<feature type="domain" description="SPOR" evidence="1">
    <location>
        <begin position="227"/>
        <end position="304"/>
    </location>
</feature>
<protein>
    <submittedName>
        <fullName evidence="2">SPOR domain-containing protein</fullName>
    </submittedName>
</protein>
<dbReference type="InterPro" id="IPR007730">
    <property type="entry name" value="SPOR-like_dom"/>
</dbReference>
<dbReference type="InterPro" id="IPR041268">
    <property type="entry name" value="HU-CCDC81_bac_2"/>
</dbReference>
<dbReference type="EMBL" id="JBCDNA010000003">
    <property type="protein sequence ID" value="MEL4456761.1"/>
    <property type="molecule type" value="Genomic_DNA"/>
</dbReference>
<evidence type="ECO:0000313" key="2">
    <source>
        <dbReference type="EMBL" id="MEL4456761.1"/>
    </source>
</evidence>
<name>A0ABU9L5F4_9FLAO</name>
<evidence type="ECO:0000259" key="1">
    <source>
        <dbReference type="PROSITE" id="PS51724"/>
    </source>
</evidence>
<accession>A0ABU9L5F4</accession>
<organism evidence="2 3">
    <name type="scientific">Lutimonas vermicola</name>
    <dbReference type="NCBI Taxonomy" id="414288"/>
    <lineage>
        <taxon>Bacteria</taxon>
        <taxon>Pseudomonadati</taxon>
        <taxon>Bacteroidota</taxon>
        <taxon>Flavobacteriia</taxon>
        <taxon>Flavobacteriales</taxon>
        <taxon>Flavobacteriaceae</taxon>
        <taxon>Lutimonas</taxon>
    </lineage>
</organism>
<dbReference type="PROSITE" id="PS51724">
    <property type="entry name" value="SPOR"/>
    <property type="match status" value="1"/>
</dbReference>
<dbReference type="Gene3D" id="3.30.70.1070">
    <property type="entry name" value="Sporulation related repeat"/>
    <property type="match status" value="1"/>
</dbReference>
<keyword evidence="3" id="KW-1185">Reference proteome</keyword>
<reference evidence="2 3" key="1">
    <citation type="submission" date="2024-04" db="EMBL/GenBank/DDBJ databases">
        <title>whole genome sequencing of Lutimonas vermicola strain IMCC1616.</title>
        <authorList>
            <person name="Bae S.S."/>
        </authorList>
    </citation>
    <scope>NUCLEOTIDE SEQUENCE [LARGE SCALE GENOMIC DNA]</scope>
    <source>
        <strain evidence="2 3">IMCC1616</strain>
    </source>
</reference>
<dbReference type="Proteomes" id="UP001474120">
    <property type="component" value="Unassembled WGS sequence"/>
</dbReference>
<dbReference type="SUPFAM" id="SSF110997">
    <property type="entry name" value="Sporulation related repeat"/>
    <property type="match status" value="1"/>
</dbReference>
<proteinExistence type="predicted"/>
<dbReference type="Pfam" id="PF05036">
    <property type="entry name" value="SPOR"/>
    <property type="match status" value="1"/>
</dbReference>
<evidence type="ECO:0000313" key="3">
    <source>
        <dbReference type="Proteomes" id="UP001474120"/>
    </source>
</evidence>
<dbReference type="RefSeq" id="WP_342160927.1">
    <property type="nucleotide sequence ID" value="NZ_JBCDNA010000003.1"/>
</dbReference>
<dbReference type="InterPro" id="IPR040495">
    <property type="entry name" value="HU-CCDC81_bac_1"/>
</dbReference>
<dbReference type="Pfam" id="PF18175">
    <property type="entry name" value="HU-CCDC81_bac_2"/>
    <property type="match status" value="1"/>
</dbReference>
<sequence length="306" mass="34998">MNLANYISDLLYRYECVIVPKFGGFVTNNKSARIDISRHTLYPPYKQITFNSHLTNNDGLLANYIASVDQISYDCAVNYIQFEIDAWKEKLKNSELTLNGLGTFNLLDGKLHFEPQQKVNYLTSSFGLSNVVRSEIERESAPKVDTVVEAPKVIPVREKKTPNYLKYAAIFVIGLSVIGFSAKYYQDHLYKKQLIEAQNQQDLMEEKIESATFVITKPLPTLNLEVESKKKSFHVIAGAFRFPQNADRKVKQLLKEGYDSRILGVNKWNLTVVSYGSFSTRDEALENLSEIRNNVAKDSWLLIQEF</sequence>
<comment type="caution">
    <text evidence="2">The sequence shown here is derived from an EMBL/GenBank/DDBJ whole genome shotgun (WGS) entry which is preliminary data.</text>
</comment>
<dbReference type="InterPro" id="IPR036680">
    <property type="entry name" value="SPOR-like_sf"/>
</dbReference>
<dbReference type="Pfam" id="PF18174">
    <property type="entry name" value="HU-CCDC81_bac_1"/>
    <property type="match status" value="1"/>
</dbReference>
<gene>
    <name evidence="2" type="ORF">AABB81_12705</name>
</gene>